<dbReference type="OrthoDB" id="8451820at2"/>
<dbReference type="RefSeq" id="WP_107989315.1">
    <property type="nucleotide sequence ID" value="NZ_QAYG01000002.1"/>
</dbReference>
<evidence type="ECO:0000313" key="1">
    <source>
        <dbReference type="EMBL" id="PTW61455.1"/>
    </source>
</evidence>
<proteinExistence type="predicted"/>
<comment type="caution">
    <text evidence="1">The sequence shown here is derived from an EMBL/GenBank/DDBJ whole genome shotgun (WGS) entry which is preliminary data.</text>
</comment>
<sequence length="127" mass="14327">MFPFFWPTEVKFPGADGNFQTISPASGWFSTTVNYKGSPEIEQRVANEIASNGKQLGIITEAVLELAGSKNGEKLDRLRDLNARIAEIKERTLSQMRREARDTLEALARRDKDEARQVAEQMLKQLS</sequence>
<reference evidence="1 2" key="1">
    <citation type="submission" date="2018-04" db="EMBL/GenBank/DDBJ databases">
        <title>Genomic Encyclopedia of Archaeal and Bacterial Type Strains, Phase II (KMG-II): from individual species to whole genera.</title>
        <authorList>
            <person name="Goeker M."/>
        </authorList>
    </citation>
    <scope>NUCLEOTIDE SEQUENCE [LARGE SCALE GENOMIC DNA]</scope>
    <source>
        <strain evidence="1 2">DSM 23382</strain>
    </source>
</reference>
<dbReference type="AlphaFoldDB" id="A0A2T5VCJ5"/>
<keyword evidence="2" id="KW-1185">Reference proteome</keyword>
<name>A0A2T5VCJ5_9HYPH</name>
<gene>
    <name evidence="1" type="ORF">C8N35_102165</name>
</gene>
<protein>
    <submittedName>
        <fullName evidence="1">Uncharacterized protein</fullName>
    </submittedName>
</protein>
<dbReference type="Proteomes" id="UP000244081">
    <property type="component" value="Unassembled WGS sequence"/>
</dbReference>
<evidence type="ECO:0000313" key="2">
    <source>
        <dbReference type="Proteomes" id="UP000244081"/>
    </source>
</evidence>
<organism evidence="1 2">
    <name type="scientific">Breoghania corrubedonensis</name>
    <dbReference type="NCBI Taxonomy" id="665038"/>
    <lineage>
        <taxon>Bacteria</taxon>
        <taxon>Pseudomonadati</taxon>
        <taxon>Pseudomonadota</taxon>
        <taxon>Alphaproteobacteria</taxon>
        <taxon>Hyphomicrobiales</taxon>
        <taxon>Stappiaceae</taxon>
        <taxon>Breoghania</taxon>
    </lineage>
</organism>
<accession>A0A2T5VCJ5</accession>
<dbReference type="EMBL" id="QAYG01000002">
    <property type="protein sequence ID" value="PTW61455.1"/>
    <property type="molecule type" value="Genomic_DNA"/>
</dbReference>